<protein>
    <submittedName>
        <fullName evidence="2">Uncharacterized protein</fullName>
    </submittedName>
</protein>
<dbReference type="KEGG" id="sfeu:IM697_44250"/>
<organism evidence="2 3">
    <name type="scientific">Streptomyces ferrugineus</name>
    <dbReference type="NCBI Taxonomy" id="1413221"/>
    <lineage>
        <taxon>Bacteria</taxon>
        <taxon>Bacillati</taxon>
        <taxon>Actinomycetota</taxon>
        <taxon>Actinomycetes</taxon>
        <taxon>Kitasatosporales</taxon>
        <taxon>Streptomycetaceae</taxon>
        <taxon>Streptomyces</taxon>
    </lineage>
</organism>
<keyword evidence="3" id="KW-1185">Reference proteome</keyword>
<evidence type="ECO:0000313" key="2">
    <source>
        <dbReference type="EMBL" id="QOV36877.1"/>
    </source>
</evidence>
<reference evidence="2 3" key="1">
    <citation type="submission" date="2020-10" db="EMBL/GenBank/DDBJ databases">
        <title>Streptomyces ferrugineus complate genome analysis.</title>
        <authorList>
            <person name="Anwar N."/>
        </authorList>
    </citation>
    <scope>NUCLEOTIDE SEQUENCE [LARGE SCALE GENOMIC DNA]</scope>
    <source>
        <strain evidence="2 3">CCTCC AA2014009</strain>
    </source>
</reference>
<evidence type="ECO:0000313" key="3">
    <source>
        <dbReference type="Proteomes" id="UP000594205"/>
    </source>
</evidence>
<gene>
    <name evidence="2" type="ORF">IM697_44250</name>
</gene>
<dbReference type="AlphaFoldDB" id="A0A7M2SKJ1"/>
<name>A0A7M2SKJ1_9ACTN</name>
<proteinExistence type="predicted"/>
<evidence type="ECO:0000256" key="1">
    <source>
        <dbReference type="SAM" id="MobiDB-lite"/>
    </source>
</evidence>
<accession>A0A7M2SKJ1</accession>
<dbReference type="Proteomes" id="UP000594205">
    <property type="component" value="Chromosome"/>
</dbReference>
<dbReference type="EMBL" id="CP063373">
    <property type="protein sequence ID" value="QOV36877.1"/>
    <property type="molecule type" value="Genomic_DNA"/>
</dbReference>
<feature type="region of interest" description="Disordered" evidence="1">
    <location>
        <begin position="432"/>
        <end position="453"/>
    </location>
</feature>
<sequence length="1015" mass="110001">MVGQAGPSEGDVEYAQLVAELAAFRSGPLRGQPSNRALAEAVKVSPTTVGDWLCAARFPQQVDLLLALVHAVRGKAVDARLAEDTAVVRLLDEGRWRRAYRAEAARRAAGTSRAVKAAQGRTALGEMRPGRPLSEVTDPFHLEVHHAIGSPVAGLPPLPAYVPREHDHELADLVTTAISGSSRIAVLVGGSSTGKTRACWEVLDLLREQREPWRLWHPIDPTLPVLAELAHVAPYTVIWLNEAQNYLLAPDQHGEPLAAGLRNLLSAPERAPVLVLATLWPKYWDTLTTRAEPDRHPHARELLDGHKIKVPDAFTAVDLARLTDDTDRDPRLSEAAQHARDGQITQYLAGVPALMDRYEEAPPATKALIHAAMDARRLGAGPKLPLDLLADAAPGYLTDLEWDRTDGDWLLHALEYVSTACKGIPGILTRCHTGAPRNQRRRRDQRAGPGPGAGQGLLYRLADYLDQHGQRSRADLIPPIDFWTATAAHARPADLYVLAHAAQDRGLDRDAAQLLKRATAHGDSRAAQALVRQLHVLYPDDHRPGQWAVAHIALDDPRVAARLLDCLWQADADELVTSLAERAVSRVPLDHPEAVSELLNKLLEMGAHEQSLTLLARDPATHVDLNNPIAVAFLLKSLQRAGAEQQLTRLLARDPAARVCLDNLRTVAALLRALRGIGADEQVTSLAERVAAHAPFEDAPTLAHLLETLQEVGAREQAVALLARDPATHLVVDDLYSAAFLLSVVRKIGVPEQVTSLAERAVASAACEDLRAVARLLVTLRRVGAHEQAAALMARDPARHASLDDTEAVALLLNTLRRAGADEQLTRLLARDPAAHACLGDPRAVALLLENLRRAGADEQLTRLLARDPAAHACLGDPRAVALLLESLREAGADEQVAVLLARDPATHVALGNPLGVAYLLNSLWRVGAGQQVAVLLARDPATNIAIGRDNIMGFVLNTLRKVGARDQIARLAERLPAAGQFTHFIGISDHQERFRFGREADGGPAAPWSWDDLE</sequence>
<dbReference type="RefSeq" id="WP_194043377.1">
    <property type="nucleotide sequence ID" value="NZ_CP063373.1"/>
</dbReference>